<keyword evidence="6 8" id="KW-1133">Transmembrane helix</keyword>
<evidence type="ECO:0000256" key="8">
    <source>
        <dbReference type="SAM" id="Phobius"/>
    </source>
</evidence>
<sequence>MKTKILMPLWAGLFLFFLALAVVQALSLALGATSISIPEVLSVLAGEGSEHARRVIWELRLPRALLAVLVGMHLAVSGYLLQTLSRNPLADAGVLGISAGASLAAVLIVAPRENWNRFARKLEPKTFSISPTEFQSFKQNLSAGGTNRLPVRSSIAETRLSDMCTRL</sequence>
<keyword evidence="7 8" id="KW-0472">Membrane</keyword>
<reference evidence="9 10" key="1">
    <citation type="submission" date="2017-01" db="EMBL/GenBank/DDBJ databases">
        <authorList>
            <person name="Mah S.A."/>
            <person name="Swanson W.J."/>
            <person name="Moy G.W."/>
            <person name="Vacquier V.D."/>
        </authorList>
    </citation>
    <scope>NUCLEOTIDE SEQUENCE [LARGE SCALE GENOMIC DNA]</scope>
    <source>
        <strain evidence="9 10">DSM 7027</strain>
    </source>
</reference>
<dbReference type="InterPro" id="IPR000522">
    <property type="entry name" value="ABC_transptr_permease_BtuC"/>
</dbReference>
<keyword evidence="10" id="KW-1185">Reference proteome</keyword>
<protein>
    <submittedName>
        <fullName evidence="9">FecCD transport family protein</fullName>
    </submittedName>
</protein>
<evidence type="ECO:0000256" key="3">
    <source>
        <dbReference type="ARBA" id="ARBA00022448"/>
    </source>
</evidence>
<dbReference type="EMBL" id="FTMN01000003">
    <property type="protein sequence ID" value="SIQ31177.1"/>
    <property type="molecule type" value="Genomic_DNA"/>
</dbReference>
<evidence type="ECO:0000256" key="4">
    <source>
        <dbReference type="ARBA" id="ARBA00022475"/>
    </source>
</evidence>
<proteinExistence type="inferred from homology"/>
<keyword evidence="4" id="KW-1003">Cell membrane</keyword>
<feature type="transmembrane region" description="Helical" evidence="8">
    <location>
        <begin position="93"/>
        <end position="111"/>
    </location>
</feature>
<evidence type="ECO:0000256" key="7">
    <source>
        <dbReference type="ARBA" id="ARBA00023136"/>
    </source>
</evidence>
<gene>
    <name evidence="9" type="ORF">SAMN05421647_103471</name>
</gene>
<accession>A0A1N6RQW1</accession>
<evidence type="ECO:0000313" key="9">
    <source>
        <dbReference type="EMBL" id="SIQ31177.1"/>
    </source>
</evidence>
<name>A0A1N6RQW1_9GAMM</name>
<keyword evidence="3" id="KW-0813">Transport</keyword>
<dbReference type="Gene3D" id="1.10.3470.10">
    <property type="entry name" value="ABC transporter involved in vitamin B12 uptake, BtuC"/>
    <property type="match status" value="1"/>
</dbReference>
<dbReference type="Pfam" id="PF01032">
    <property type="entry name" value="FecCD"/>
    <property type="match status" value="1"/>
</dbReference>
<dbReference type="STRING" id="49186.SAMN05421647_103471"/>
<evidence type="ECO:0000256" key="2">
    <source>
        <dbReference type="ARBA" id="ARBA00007935"/>
    </source>
</evidence>
<dbReference type="InterPro" id="IPR037294">
    <property type="entry name" value="ABC_BtuC-like"/>
</dbReference>
<comment type="similarity">
    <text evidence="2">Belongs to the binding-protein-dependent transport system permease family. FecCD subfamily.</text>
</comment>
<dbReference type="GO" id="GO:0005886">
    <property type="term" value="C:plasma membrane"/>
    <property type="evidence" value="ECO:0007669"/>
    <property type="project" value="UniProtKB-SubCell"/>
</dbReference>
<dbReference type="GO" id="GO:0033214">
    <property type="term" value="P:siderophore-iron import into cell"/>
    <property type="evidence" value="ECO:0007669"/>
    <property type="project" value="TreeGrafter"/>
</dbReference>
<evidence type="ECO:0000313" key="10">
    <source>
        <dbReference type="Proteomes" id="UP000186895"/>
    </source>
</evidence>
<dbReference type="PANTHER" id="PTHR30472:SF25">
    <property type="entry name" value="ABC TRANSPORTER PERMEASE PROTEIN MJ0876-RELATED"/>
    <property type="match status" value="1"/>
</dbReference>
<dbReference type="RefSeq" id="WP_076462591.1">
    <property type="nucleotide sequence ID" value="NZ_FTMN01000003.1"/>
</dbReference>
<dbReference type="SUPFAM" id="SSF81345">
    <property type="entry name" value="ABC transporter involved in vitamin B12 uptake, BtuC"/>
    <property type="match status" value="1"/>
</dbReference>
<evidence type="ECO:0000256" key="5">
    <source>
        <dbReference type="ARBA" id="ARBA00022692"/>
    </source>
</evidence>
<organism evidence="9 10">
    <name type="scientific">Marinobacterium stanieri</name>
    <dbReference type="NCBI Taxonomy" id="49186"/>
    <lineage>
        <taxon>Bacteria</taxon>
        <taxon>Pseudomonadati</taxon>
        <taxon>Pseudomonadota</taxon>
        <taxon>Gammaproteobacteria</taxon>
        <taxon>Oceanospirillales</taxon>
        <taxon>Oceanospirillaceae</taxon>
        <taxon>Marinobacterium</taxon>
    </lineage>
</organism>
<comment type="subcellular location">
    <subcellularLocation>
        <location evidence="1">Cell membrane</location>
        <topology evidence="1">Multi-pass membrane protein</topology>
    </subcellularLocation>
</comment>
<dbReference type="GO" id="GO:0022857">
    <property type="term" value="F:transmembrane transporter activity"/>
    <property type="evidence" value="ECO:0007669"/>
    <property type="project" value="InterPro"/>
</dbReference>
<dbReference type="PANTHER" id="PTHR30472">
    <property type="entry name" value="FERRIC ENTEROBACTIN TRANSPORT SYSTEM PERMEASE PROTEIN"/>
    <property type="match status" value="1"/>
</dbReference>
<dbReference type="Proteomes" id="UP000186895">
    <property type="component" value="Unassembled WGS sequence"/>
</dbReference>
<evidence type="ECO:0000256" key="6">
    <source>
        <dbReference type="ARBA" id="ARBA00022989"/>
    </source>
</evidence>
<dbReference type="AlphaFoldDB" id="A0A1N6RQW1"/>
<keyword evidence="5 8" id="KW-0812">Transmembrane</keyword>
<evidence type="ECO:0000256" key="1">
    <source>
        <dbReference type="ARBA" id="ARBA00004651"/>
    </source>
</evidence>